<dbReference type="RefSeq" id="WP_168147377.1">
    <property type="nucleotide sequence ID" value="NZ_JAAVXB010000003.1"/>
</dbReference>
<organism evidence="5 6">
    <name type="scientific">Solimonas marina</name>
    <dbReference type="NCBI Taxonomy" id="2714601"/>
    <lineage>
        <taxon>Bacteria</taxon>
        <taxon>Pseudomonadati</taxon>
        <taxon>Pseudomonadota</taxon>
        <taxon>Gammaproteobacteria</taxon>
        <taxon>Nevskiales</taxon>
        <taxon>Nevskiaceae</taxon>
        <taxon>Solimonas</taxon>
    </lineage>
</organism>
<dbReference type="GO" id="GO:0000976">
    <property type="term" value="F:transcription cis-regulatory region binding"/>
    <property type="evidence" value="ECO:0007669"/>
    <property type="project" value="TreeGrafter"/>
</dbReference>
<evidence type="ECO:0000256" key="1">
    <source>
        <dbReference type="ARBA" id="ARBA00023015"/>
    </source>
</evidence>
<dbReference type="Pfam" id="PF00356">
    <property type="entry name" value="LacI"/>
    <property type="match status" value="1"/>
</dbReference>
<dbReference type="SUPFAM" id="SSF53822">
    <property type="entry name" value="Periplasmic binding protein-like I"/>
    <property type="match status" value="1"/>
</dbReference>
<evidence type="ECO:0000313" key="6">
    <source>
        <dbReference type="Proteomes" id="UP000653472"/>
    </source>
</evidence>
<dbReference type="InterPro" id="IPR000843">
    <property type="entry name" value="HTH_LacI"/>
</dbReference>
<evidence type="ECO:0000313" key="5">
    <source>
        <dbReference type="EMBL" id="NKF22127.1"/>
    </source>
</evidence>
<dbReference type="EMBL" id="JAAVXB010000003">
    <property type="protein sequence ID" value="NKF22127.1"/>
    <property type="molecule type" value="Genomic_DNA"/>
</dbReference>
<comment type="caution">
    <text evidence="5">The sequence shown here is derived from an EMBL/GenBank/DDBJ whole genome shotgun (WGS) entry which is preliminary data.</text>
</comment>
<dbReference type="CDD" id="cd01392">
    <property type="entry name" value="HTH_LacI"/>
    <property type="match status" value="1"/>
</dbReference>
<dbReference type="Gene3D" id="1.10.260.40">
    <property type="entry name" value="lambda repressor-like DNA-binding domains"/>
    <property type="match status" value="1"/>
</dbReference>
<dbReference type="AlphaFoldDB" id="A0A969W7N5"/>
<dbReference type="SUPFAM" id="SSF47413">
    <property type="entry name" value="lambda repressor-like DNA-binding domains"/>
    <property type="match status" value="1"/>
</dbReference>
<keyword evidence="2" id="KW-0238">DNA-binding</keyword>
<dbReference type="Pfam" id="PF13377">
    <property type="entry name" value="Peripla_BP_3"/>
    <property type="match status" value="1"/>
</dbReference>
<proteinExistence type="predicted"/>
<dbReference type="PANTHER" id="PTHR30146">
    <property type="entry name" value="LACI-RELATED TRANSCRIPTIONAL REPRESSOR"/>
    <property type="match status" value="1"/>
</dbReference>
<keyword evidence="3" id="KW-0804">Transcription</keyword>
<dbReference type="Gene3D" id="3.40.50.2300">
    <property type="match status" value="2"/>
</dbReference>
<dbReference type="SMART" id="SM00354">
    <property type="entry name" value="HTH_LACI"/>
    <property type="match status" value="1"/>
</dbReference>
<protein>
    <submittedName>
        <fullName evidence="5">Substrate-binding domain-containing protein</fullName>
    </submittedName>
</protein>
<dbReference type="PROSITE" id="PS00356">
    <property type="entry name" value="HTH_LACI_1"/>
    <property type="match status" value="1"/>
</dbReference>
<accession>A0A969W7N5</accession>
<evidence type="ECO:0000256" key="3">
    <source>
        <dbReference type="ARBA" id="ARBA00023163"/>
    </source>
</evidence>
<dbReference type="InterPro" id="IPR010982">
    <property type="entry name" value="Lambda_DNA-bd_dom_sf"/>
</dbReference>
<name>A0A969W7N5_9GAMM</name>
<dbReference type="Proteomes" id="UP000653472">
    <property type="component" value="Unassembled WGS sequence"/>
</dbReference>
<dbReference type="InterPro" id="IPR028082">
    <property type="entry name" value="Peripla_BP_I"/>
</dbReference>
<keyword evidence="6" id="KW-1185">Reference proteome</keyword>
<sequence>MSVSIRDVARVAGVSVATVSRALGNGPVSDALRAQVEAAVKATGYHPNLSARRLRSQRSGTIGLVVADIRNPFFTAVAHAAEDAAYRAGLRLILCNTEEDPAREAIYLGLMQEERVSGLLFAPTRLTQKELPRQRFAYPVVLIDRTGPNSAHDSVTLDNHAAMGALIDHLVEQGYRRIGGLFGKTSNTGVERRNGYLAGMLAHGLTPDYREVAPSAVAAHAEATQWLARGDRPEALVTSNSLLMTGAMKAAREAGLRIPEQLALAGFDNESWTELVEPGITVIEQPVEEIGRTAMNLLLERLQNPALPVRKLVLGGRCIVRGSTQARASMAGVA</sequence>
<gene>
    <name evidence="5" type="ORF">G7Y82_07340</name>
</gene>
<dbReference type="PROSITE" id="PS50932">
    <property type="entry name" value="HTH_LACI_2"/>
    <property type="match status" value="1"/>
</dbReference>
<dbReference type="PANTHER" id="PTHR30146:SF145">
    <property type="entry name" value="RIBOSE OPERON REPRESSOR"/>
    <property type="match status" value="1"/>
</dbReference>
<dbReference type="GO" id="GO:0003700">
    <property type="term" value="F:DNA-binding transcription factor activity"/>
    <property type="evidence" value="ECO:0007669"/>
    <property type="project" value="TreeGrafter"/>
</dbReference>
<feature type="domain" description="HTH lacI-type" evidence="4">
    <location>
        <begin position="3"/>
        <end position="56"/>
    </location>
</feature>
<keyword evidence="1" id="KW-0805">Transcription regulation</keyword>
<evidence type="ECO:0000259" key="4">
    <source>
        <dbReference type="PROSITE" id="PS50932"/>
    </source>
</evidence>
<evidence type="ECO:0000256" key="2">
    <source>
        <dbReference type="ARBA" id="ARBA00023125"/>
    </source>
</evidence>
<reference evidence="5" key="1">
    <citation type="submission" date="2020-03" db="EMBL/GenBank/DDBJ databases">
        <title>Solimonas marina sp. nov., isolated from deep seawater of the Pacific Ocean.</title>
        <authorList>
            <person name="Liu X."/>
            <person name="Lai Q."/>
            <person name="Sun F."/>
            <person name="Gai Y."/>
            <person name="Li G."/>
            <person name="Shao Z."/>
        </authorList>
    </citation>
    <scope>NUCLEOTIDE SEQUENCE</scope>
    <source>
        <strain evidence="5">C16B3</strain>
    </source>
</reference>
<dbReference type="InterPro" id="IPR046335">
    <property type="entry name" value="LacI/GalR-like_sensor"/>
</dbReference>